<dbReference type="InterPro" id="IPR047215">
    <property type="entry name" value="Galactose_mutarotase-like"/>
</dbReference>
<dbReference type="RefSeq" id="WP_198441866.1">
    <property type="nucleotide sequence ID" value="NZ_CBCSHE010000003.1"/>
</dbReference>
<dbReference type="PANTHER" id="PTHR10091:SF0">
    <property type="entry name" value="GALACTOSE MUTAROTASE"/>
    <property type="match status" value="1"/>
</dbReference>
<evidence type="ECO:0000256" key="9">
    <source>
        <dbReference type="PIRSR" id="PIRSR005096-1"/>
    </source>
</evidence>
<name>A0A7T3RBC9_9SPIR</name>
<dbReference type="GO" id="GO:0006006">
    <property type="term" value="P:glucose metabolic process"/>
    <property type="evidence" value="ECO:0007669"/>
    <property type="project" value="TreeGrafter"/>
</dbReference>
<evidence type="ECO:0000256" key="8">
    <source>
        <dbReference type="PIRNR" id="PIRNR005096"/>
    </source>
</evidence>
<dbReference type="SUPFAM" id="SSF74650">
    <property type="entry name" value="Galactose mutarotase-like"/>
    <property type="match status" value="1"/>
</dbReference>
<feature type="active site" description="Proton donor" evidence="9">
    <location>
        <position position="182"/>
    </location>
</feature>
<dbReference type="UniPathway" id="UPA00242"/>
<dbReference type="InterPro" id="IPR011013">
    <property type="entry name" value="Gal_mutarotase_sf_dom"/>
</dbReference>
<dbReference type="GO" id="GO:0004034">
    <property type="term" value="F:aldose 1-epimerase activity"/>
    <property type="evidence" value="ECO:0007669"/>
    <property type="project" value="UniProtKB-EC"/>
</dbReference>
<dbReference type="GO" id="GO:0033499">
    <property type="term" value="P:galactose catabolic process via UDP-galactose, Leloir pathway"/>
    <property type="evidence" value="ECO:0007669"/>
    <property type="project" value="TreeGrafter"/>
</dbReference>
<feature type="binding site" evidence="11">
    <location>
        <begin position="82"/>
        <end position="83"/>
    </location>
    <ligand>
        <name>beta-D-galactose</name>
        <dbReference type="ChEBI" id="CHEBI:27667"/>
    </ligand>
</feature>
<evidence type="ECO:0000256" key="3">
    <source>
        <dbReference type="ARBA" id="ARBA00006206"/>
    </source>
</evidence>
<dbReference type="InterPro" id="IPR014718">
    <property type="entry name" value="GH-type_carb-bd"/>
</dbReference>
<dbReference type="InterPro" id="IPR008183">
    <property type="entry name" value="Aldose_1/G6P_1-epimerase"/>
</dbReference>
<dbReference type="PROSITE" id="PS00545">
    <property type="entry name" value="ALDOSE_1_EPIMERASE"/>
    <property type="match status" value="1"/>
</dbReference>
<feature type="active site" description="Proton acceptor" evidence="9">
    <location>
        <position position="314"/>
    </location>
</feature>
<dbReference type="EMBL" id="CP064936">
    <property type="protein sequence ID" value="QPZ99973.1"/>
    <property type="molecule type" value="Genomic_DNA"/>
</dbReference>
<evidence type="ECO:0000256" key="11">
    <source>
        <dbReference type="PIRSR" id="PIRSR005096-3"/>
    </source>
</evidence>
<evidence type="ECO:0000256" key="1">
    <source>
        <dbReference type="ARBA" id="ARBA00001614"/>
    </source>
</evidence>
<dbReference type="KEGG" id="tper:IWA51_06710"/>
<evidence type="ECO:0000256" key="4">
    <source>
        <dbReference type="ARBA" id="ARBA00013185"/>
    </source>
</evidence>
<proteinExistence type="inferred from homology"/>
<evidence type="ECO:0000256" key="6">
    <source>
        <dbReference type="ARBA" id="ARBA00023235"/>
    </source>
</evidence>
<evidence type="ECO:0000256" key="10">
    <source>
        <dbReference type="PIRSR" id="PIRSR005096-2"/>
    </source>
</evidence>
<comment type="pathway">
    <text evidence="2 8">Carbohydrate metabolism; hexose metabolism.</text>
</comment>
<dbReference type="CDD" id="cd09019">
    <property type="entry name" value="galactose_mutarotase_like"/>
    <property type="match status" value="1"/>
</dbReference>
<dbReference type="GO" id="GO:0030246">
    <property type="term" value="F:carbohydrate binding"/>
    <property type="evidence" value="ECO:0007669"/>
    <property type="project" value="InterPro"/>
</dbReference>
<comment type="catalytic activity">
    <reaction evidence="1 8">
        <text>alpha-D-glucose = beta-D-glucose</text>
        <dbReference type="Rhea" id="RHEA:10264"/>
        <dbReference type="ChEBI" id="CHEBI:15903"/>
        <dbReference type="ChEBI" id="CHEBI:17925"/>
        <dbReference type="EC" id="5.1.3.3"/>
    </reaction>
</comment>
<feature type="binding site" evidence="10">
    <location>
        <position position="249"/>
    </location>
    <ligand>
        <name>beta-D-galactose</name>
        <dbReference type="ChEBI" id="CHEBI:27667"/>
    </ligand>
</feature>
<keyword evidence="6 8" id="KW-0413">Isomerase</keyword>
<accession>A0A7T3RBC9</accession>
<feature type="binding site" evidence="11">
    <location>
        <begin position="182"/>
        <end position="184"/>
    </location>
    <ligand>
        <name>beta-D-galactose</name>
        <dbReference type="ChEBI" id="CHEBI:27667"/>
    </ligand>
</feature>
<dbReference type="EC" id="5.1.3.3" evidence="4 8"/>
<organism evidence="12 13">
    <name type="scientific">Treponema peruense</name>
    <dbReference type="NCBI Taxonomy" id="2787628"/>
    <lineage>
        <taxon>Bacteria</taxon>
        <taxon>Pseudomonadati</taxon>
        <taxon>Spirochaetota</taxon>
        <taxon>Spirochaetia</taxon>
        <taxon>Spirochaetales</taxon>
        <taxon>Treponemataceae</taxon>
        <taxon>Treponema</taxon>
    </lineage>
</organism>
<reference evidence="12" key="1">
    <citation type="submission" date="2020-11" db="EMBL/GenBank/DDBJ databases">
        <title>Treponema Peruensis nv. sp., first commensal Treponema isolated from human feces.</title>
        <authorList>
            <person name="Belkhou C."/>
            <person name="Raes J."/>
        </authorList>
    </citation>
    <scope>NUCLEOTIDE SEQUENCE [LARGE SCALE GENOMIC DNA]</scope>
    <source>
        <strain evidence="12">RCC2812</strain>
    </source>
</reference>
<dbReference type="InterPro" id="IPR015443">
    <property type="entry name" value="Aldose_1-epimerase"/>
</dbReference>
<gene>
    <name evidence="12" type="ORF">IWA51_06710</name>
</gene>
<evidence type="ECO:0000256" key="7">
    <source>
        <dbReference type="ARBA" id="ARBA00023277"/>
    </source>
</evidence>
<keyword evidence="7 8" id="KW-0119">Carbohydrate metabolism</keyword>
<evidence type="ECO:0000313" key="12">
    <source>
        <dbReference type="EMBL" id="QPZ99973.1"/>
    </source>
</evidence>
<dbReference type="Proteomes" id="UP000595224">
    <property type="component" value="Chromosome"/>
</dbReference>
<keyword evidence="13" id="KW-1185">Reference proteome</keyword>
<dbReference type="Pfam" id="PF01263">
    <property type="entry name" value="Aldose_epim"/>
    <property type="match status" value="1"/>
</dbReference>
<protein>
    <recommendedName>
        <fullName evidence="5 8">Aldose 1-epimerase</fullName>
        <ecNumber evidence="4 8">5.1.3.3</ecNumber>
    </recommendedName>
</protein>
<dbReference type="Gene3D" id="2.70.98.10">
    <property type="match status" value="1"/>
</dbReference>
<dbReference type="AlphaFoldDB" id="A0A7T3RBC9"/>
<dbReference type="PIRSF" id="PIRSF005096">
    <property type="entry name" value="GALM"/>
    <property type="match status" value="1"/>
</dbReference>
<evidence type="ECO:0000256" key="5">
    <source>
        <dbReference type="ARBA" id="ARBA00014165"/>
    </source>
</evidence>
<comment type="similarity">
    <text evidence="3 8">Belongs to the aldose epimerase family.</text>
</comment>
<evidence type="ECO:0000313" key="13">
    <source>
        <dbReference type="Proteomes" id="UP000595224"/>
    </source>
</evidence>
<dbReference type="InterPro" id="IPR018052">
    <property type="entry name" value="Ald1_epimerase_CS"/>
</dbReference>
<sequence>MGNLKISKAKFGTLYDGTKIHIYTVSNGKMSFSTTDYGCTITSILLPSSDGKCIDALLGCSTLDGYASSSCCFGTVVGRFANRIGNASFTLDGKSYSLDKNDGENCLHGGFDRYEKKVWNAKKIRTNNGIGIEFTRTSPAGEQGMPGNVKLKVVYTLNEDNELTLDYSAKTDAATPINLTNHAYFNLKGYDGGTIEDQELQLDCSHFLEVDKALIPTGKLVDVSSAPAFDFRKAKTFGKDMKNTEFGYDHAFCIDAPVDGKVRKFAVMKDPVSGRTMTVSTTLPACQVYTANFIEGQIGKNGHIHHVHDAVCLETEAYPDAPNKESFPSCIVRPEKPYHETTVYKFGF</sequence>
<dbReference type="NCBIfam" id="NF008277">
    <property type="entry name" value="PRK11055.1"/>
    <property type="match status" value="1"/>
</dbReference>
<dbReference type="PANTHER" id="PTHR10091">
    <property type="entry name" value="ALDOSE-1-EPIMERASE"/>
    <property type="match status" value="1"/>
</dbReference>
<evidence type="ECO:0000256" key="2">
    <source>
        <dbReference type="ARBA" id="ARBA00005028"/>
    </source>
</evidence>